<dbReference type="Proteomes" id="UP000000598">
    <property type="component" value="Chromosome F"/>
</dbReference>
<protein>
    <submittedName>
        <fullName evidence="1">KLLA0F15961p</fullName>
    </submittedName>
</protein>
<dbReference type="FunCoup" id="B5FVA4">
    <property type="interactions" value="52"/>
</dbReference>
<dbReference type="GO" id="GO:0005742">
    <property type="term" value="C:mitochondrial outer membrane translocase complex"/>
    <property type="evidence" value="ECO:0007669"/>
    <property type="project" value="InterPro"/>
</dbReference>
<gene>
    <name evidence="1" type="ORF">KLLA0_F15961g</name>
</gene>
<dbReference type="eggNOG" id="ENOG502S7PB">
    <property type="taxonomic scope" value="Eukaryota"/>
</dbReference>
<dbReference type="STRING" id="284590.B5FVA4"/>
<dbReference type="EMBL" id="CR382126">
    <property type="protein sequence ID" value="CAR64399.1"/>
    <property type="molecule type" value="Genomic_DNA"/>
</dbReference>
<dbReference type="AlphaFoldDB" id="B5FVA4"/>
<organism evidence="1 2">
    <name type="scientific">Kluyveromyces lactis (strain ATCC 8585 / CBS 2359 / DSM 70799 / NBRC 1267 / NRRL Y-1140 / WM37)</name>
    <name type="common">Yeast</name>
    <name type="synonym">Candida sphaerica</name>
    <dbReference type="NCBI Taxonomy" id="284590"/>
    <lineage>
        <taxon>Eukaryota</taxon>
        <taxon>Fungi</taxon>
        <taxon>Dikarya</taxon>
        <taxon>Ascomycota</taxon>
        <taxon>Saccharomycotina</taxon>
        <taxon>Saccharomycetes</taxon>
        <taxon>Saccharomycetales</taxon>
        <taxon>Saccharomycetaceae</taxon>
        <taxon>Kluyveromyces</taxon>
    </lineage>
</organism>
<dbReference type="KEGG" id="kla:KLLA0_F15961g"/>
<evidence type="ECO:0000313" key="2">
    <source>
        <dbReference type="Proteomes" id="UP000000598"/>
    </source>
</evidence>
<name>B5FVA4_KLULA</name>
<sequence length="56" mass="5829">MFGIPGAPAPSAPASESKFDQFKQTPAFPVLVHTALFAAGVAFIQSSVIELLSPQL</sequence>
<evidence type="ECO:0000313" key="1">
    <source>
        <dbReference type="EMBL" id="CAR64399.1"/>
    </source>
</evidence>
<proteinExistence type="predicted"/>
<keyword evidence="2" id="KW-1185">Reference proteome</keyword>
<dbReference type="InParanoid" id="B5FVA4"/>
<accession>B5FVA4</accession>
<dbReference type="InterPro" id="IPR020266">
    <property type="entry name" value="Tom6"/>
</dbReference>
<dbReference type="HOGENOM" id="CLU_207409_0_0_1"/>
<dbReference type="GO" id="GO:0030150">
    <property type="term" value="P:protein import into mitochondrial matrix"/>
    <property type="evidence" value="ECO:0007669"/>
    <property type="project" value="InterPro"/>
</dbReference>
<dbReference type="PaxDb" id="284590-B5FVA4"/>
<dbReference type="Pfam" id="PF17112">
    <property type="entry name" value="Tom6"/>
    <property type="match status" value="1"/>
</dbReference>
<reference evidence="1 2" key="1">
    <citation type="journal article" date="2004" name="Nature">
        <title>Genome evolution in yeasts.</title>
        <authorList>
            <consortium name="Genolevures"/>
            <person name="Dujon B."/>
            <person name="Sherman D."/>
            <person name="Fischer G."/>
            <person name="Durrens P."/>
            <person name="Casaregola S."/>
            <person name="Lafontaine I."/>
            <person name="de Montigny J."/>
            <person name="Marck C."/>
            <person name="Neuveglise C."/>
            <person name="Talla E."/>
            <person name="Goffard N."/>
            <person name="Frangeul L."/>
            <person name="Aigle M."/>
            <person name="Anthouard V."/>
            <person name="Babour A."/>
            <person name="Barbe V."/>
            <person name="Barnay S."/>
            <person name="Blanchin S."/>
            <person name="Beckerich J.M."/>
            <person name="Beyne E."/>
            <person name="Bleykasten C."/>
            <person name="Boisrame A."/>
            <person name="Boyer J."/>
            <person name="Cattolico L."/>
            <person name="Confanioleri F."/>
            <person name="de Daruvar A."/>
            <person name="Despons L."/>
            <person name="Fabre E."/>
            <person name="Fairhead C."/>
            <person name="Ferry-Dumazet H."/>
            <person name="Groppi A."/>
            <person name="Hantraye F."/>
            <person name="Hennequin C."/>
            <person name="Jauniaux N."/>
            <person name="Joyet P."/>
            <person name="Kachouri R."/>
            <person name="Kerrest A."/>
            <person name="Koszul R."/>
            <person name="Lemaire M."/>
            <person name="Lesur I."/>
            <person name="Ma L."/>
            <person name="Muller H."/>
            <person name="Nicaud J.M."/>
            <person name="Nikolski M."/>
            <person name="Oztas S."/>
            <person name="Ozier-Kalogeropoulos O."/>
            <person name="Pellenz S."/>
            <person name="Potier S."/>
            <person name="Richard G.F."/>
            <person name="Straub M.L."/>
            <person name="Suleau A."/>
            <person name="Swennene D."/>
            <person name="Tekaia F."/>
            <person name="Wesolowski-Louvel M."/>
            <person name="Westhof E."/>
            <person name="Wirth B."/>
            <person name="Zeniou-Meyer M."/>
            <person name="Zivanovic I."/>
            <person name="Bolotin-Fukuhara M."/>
            <person name="Thierry A."/>
            <person name="Bouchier C."/>
            <person name="Caudron B."/>
            <person name="Scarpelli C."/>
            <person name="Gaillardin C."/>
            <person name="Weissenbach J."/>
            <person name="Wincker P."/>
            <person name="Souciet J.L."/>
        </authorList>
    </citation>
    <scope>NUCLEOTIDE SEQUENCE [LARGE SCALE GENOMIC DNA]</scope>
    <source>
        <strain evidence="2">ATCC 8585 / CBS 2359 / DSM 70799 / NBRC 1267 / NRRL Y-1140 / WM37</strain>
    </source>
</reference>